<keyword evidence="3" id="KW-1185">Reference proteome</keyword>
<dbReference type="GO" id="GO:0006355">
    <property type="term" value="P:regulation of DNA-templated transcription"/>
    <property type="evidence" value="ECO:0007669"/>
    <property type="project" value="InterPro"/>
</dbReference>
<dbReference type="RefSeq" id="WP_051187921.1">
    <property type="nucleotide sequence ID" value="NZ_QJKF01000001.1"/>
</dbReference>
<name>A0A318KA11_9NOCA</name>
<feature type="region of interest" description="Disordered" evidence="1">
    <location>
        <begin position="76"/>
        <end position="95"/>
    </location>
</feature>
<comment type="caution">
    <text evidence="2">The sequence shown here is derived from an EMBL/GenBank/DDBJ whole genome shotgun (WGS) entry which is preliminary data.</text>
</comment>
<dbReference type="OrthoDB" id="4556952at2"/>
<sequence>MPSPREQKTRKVTVTLPEELLAMLENWRADGRIESVSAFVAEAVQARVDHTQSLAKLEQVLGGRPPLDLINRARAAQGLPPLSEEEAGGPHAGAA</sequence>
<proteinExistence type="predicted"/>
<dbReference type="Proteomes" id="UP000247569">
    <property type="component" value="Unassembled WGS sequence"/>
</dbReference>
<evidence type="ECO:0000313" key="3">
    <source>
        <dbReference type="Proteomes" id="UP000247569"/>
    </source>
</evidence>
<accession>A0A318KA11</accession>
<gene>
    <name evidence="2" type="ORF">DFR70_101357</name>
</gene>
<evidence type="ECO:0000313" key="2">
    <source>
        <dbReference type="EMBL" id="PXX70936.1"/>
    </source>
</evidence>
<dbReference type="AlphaFoldDB" id="A0A318KA11"/>
<dbReference type="SUPFAM" id="SSF47598">
    <property type="entry name" value="Ribbon-helix-helix"/>
    <property type="match status" value="1"/>
</dbReference>
<evidence type="ECO:0000256" key="1">
    <source>
        <dbReference type="SAM" id="MobiDB-lite"/>
    </source>
</evidence>
<dbReference type="CDD" id="cd22231">
    <property type="entry name" value="RHH_NikR_HicB-like"/>
    <property type="match status" value="1"/>
</dbReference>
<organism evidence="2 3">
    <name type="scientific">Nocardia tenerifensis</name>
    <dbReference type="NCBI Taxonomy" id="228006"/>
    <lineage>
        <taxon>Bacteria</taxon>
        <taxon>Bacillati</taxon>
        <taxon>Actinomycetota</taxon>
        <taxon>Actinomycetes</taxon>
        <taxon>Mycobacteriales</taxon>
        <taxon>Nocardiaceae</taxon>
        <taxon>Nocardia</taxon>
    </lineage>
</organism>
<protein>
    <submittedName>
        <fullName evidence="2">Ribbon-helix-helix CopG family protein</fullName>
    </submittedName>
</protein>
<dbReference type="InterPro" id="IPR010985">
    <property type="entry name" value="Ribbon_hlx_hlx"/>
</dbReference>
<reference evidence="2 3" key="1">
    <citation type="submission" date="2018-05" db="EMBL/GenBank/DDBJ databases">
        <title>Genomic Encyclopedia of Type Strains, Phase IV (KMG-IV): sequencing the most valuable type-strain genomes for metagenomic binning, comparative biology and taxonomic classification.</title>
        <authorList>
            <person name="Goeker M."/>
        </authorList>
    </citation>
    <scope>NUCLEOTIDE SEQUENCE [LARGE SCALE GENOMIC DNA]</scope>
    <source>
        <strain evidence="2 3">DSM 44704</strain>
    </source>
</reference>
<dbReference type="EMBL" id="QJKF01000001">
    <property type="protein sequence ID" value="PXX70936.1"/>
    <property type="molecule type" value="Genomic_DNA"/>
</dbReference>